<keyword evidence="2" id="KW-1185">Reference proteome</keyword>
<dbReference type="Proteomes" id="UP001283361">
    <property type="component" value="Unassembled WGS sequence"/>
</dbReference>
<sequence length="94" mass="10260">MDGAGVERDNTSSASRLWMEQELSRYELVMPSGQHDLTFPPFSPLSHLTVGAASRHFPPSVDFLCNSASPKAVALPSQLIFSPFLPRWSPKSSG</sequence>
<proteinExistence type="predicted"/>
<protein>
    <submittedName>
        <fullName evidence="1">Uncharacterized protein</fullName>
    </submittedName>
</protein>
<comment type="caution">
    <text evidence="1">The sequence shown here is derived from an EMBL/GenBank/DDBJ whole genome shotgun (WGS) entry which is preliminary data.</text>
</comment>
<dbReference type="EMBL" id="JAWDGP010002318">
    <property type="protein sequence ID" value="KAK3783990.1"/>
    <property type="molecule type" value="Genomic_DNA"/>
</dbReference>
<name>A0AAE1DVL6_9GAST</name>
<dbReference type="AlphaFoldDB" id="A0AAE1DVL6"/>
<reference evidence="1" key="1">
    <citation type="journal article" date="2023" name="G3 (Bethesda)">
        <title>A reference genome for the long-term kleptoplast-retaining sea slug Elysia crispata morphotype clarki.</title>
        <authorList>
            <person name="Eastman K.E."/>
            <person name="Pendleton A.L."/>
            <person name="Shaikh M.A."/>
            <person name="Suttiyut T."/>
            <person name="Ogas R."/>
            <person name="Tomko P."/>
            <person name="Gavelis G."/>
            <person name="Widhalm J.R."/>
            <person name="Wisecaver J.H."/>
        </authorList>
    </citation>
    <scope>NUCLEOTIDE SEQUENCE</scope>
    <source>
        <strain evidence="1">ECLA1</strain>
    </source>
</reference>
<evidence type="ECO:0000313" key="1">
    <source>
        <dbReference type="EMBL" id="KAK3783990.1"/>
    </source>
</evidence>
<evidence type="ECO:0000313" key="2">
    <source>
        <dbReference type="Proteomes" id="UP001283361"/>
    </source>
</evidence>
<accession>A0AAE1DVL6</accession>
<organism evidence="1 2">
    <name type="scientific">Elysia crispata</name>
    <name type="common">lettuce slug</name>
    <dbReference type="NCBI Taxonomy" id="231223"/>
    <lineage>
        <taxon>Eukaryota</taxon>
        <taxon>Metazoa</taxon>
        <taxon>Spiralia</taxon>
        <taxon>Lophotrochozoa</taxon>
        <taxon>Mollusca</taxon>
        <taxon>Gastropoda</taxon>
        <taxon>Heterobranchia</taxon>
        <taxon>Euthyneura</taxon>
        <taxon>Panpulmonata</taxon>
        <taxon>Sacoglossa</taxon>
        <taxon>Placobranchoidea</taxon>
        <taxon>Plakobranchidae</taxon>
        <taxon>Elysia</taxon>
    </lineage>
</organism>
<gene>
    <name evidence="1" type="ORF">RRG08_059398</name>
</gene>